<keyword evidence="2" id="KW-1185">Reference proteome</keyword>
<comment type="caution">
    <text evidence="1">The sequence shown here is derived from an EMBL/GenBank/DDBJ whole genome shotgun (WGS) entry which is preliminary data.</text>
</comment>
<organism evidence="1 2">
    <name type="scientific">Spongiactinospora gelatinilytica</name>
    <dbReference type="NCBI Taxonomy" id="2666298"/>
    <lineage>
        <taxon>Bacteria</taxon>
        <taxon>Bacillati</taxon>
        <taxon>Actinomycetota</taxon>
        <taxon>Actinomycetes</taxon>
        <taxon>Streptosporangiales</taxon>
        <taxon>Streptosporangiaceae</taxon>
        <taxon>Spongiactinospora</taxon>
    </lineage>
</organism>
<sequence length="93" mass="10428">MCLIGVLAPTVACMAAPQRPIVAKRVQPKVHSKELDCGGRQIAGRQADGCVRTTRYVPARYWLITGRGERLEVSPEQYRRCRVGDRYPACVRD</sequence>
<proteinExistence type="predicted"/>
<accession>A0A2W2F7B8</accession>
<reference evidence="1 2" key="1">
    <citation type="submission" date="2018-01" db="EMBL/GenBank/DDBJ databases">
        <title>Draft genome sequence of Sphaerisporangium sp. 7K107.</title>
        <authorList>
            <person name="Sahin N."/>
            <person name="Saygin H."/>
            <person name="Ay H."/>
        </authorList>
    </citation>
    <scope>NUCLEOTIDE SEQUENCE [LARGE SCALE GENOMIC DNA]</scope>
    <source>
        <strain evidence="1 2">7K107</strain>
    </source>
</reference>
<gene>
    <name evidence="1" type="ORF">C1I98_29005</name>
</gene>
<evidence type="ECO:0000313" key="1">
    <source>
        <dbReference type="EMBL" id="PZG33036.1"/>
    </source>
</evidence>
<evidence type="ECO:0000313" key="2">
    <source>
        <dbReference type="Proteomes" id="UP000248544"/>
    </source>
</evidence>
<dbReference type="EMBL" id="POUA01000301">
    <property type="protein sequence ID" value="PZG33036.1"/>
    <property type="molecule type" value="Genomic_DNA"/>
</dbReference>
<protein>
    <submittedName>
        <fullName evidence="1">Uncharacterized protein</fullName>
    </submittedName>
</protein>
<dbReference type="AlphaFoldDB" id="A0A2W2F7B8"/>
<dbReference type="Proteomes" id="UP000248544">
    <property type="component" value="Unassembled WGS sequence"/>
</dbReference>
<name>A0A2W2F7B8_9ACTN</name>